<dbReference type="Proteomes" id="UP000838756">
    <property type="component" value="Unassembled WGS sequence"/>
</dbReference>
<dbReference type="OrthoDB" id="407509at2759"/>
<accession>A0A8S4RIA4</accession>
<evidence type="ECO:0000313" key="1">
    <source>
        <dbReference type="EMBL" id="CAH2236229.1"/>
    </source>
</evidence>
<name>A0A8S4RIA4_9NEOP</name>
<dbReference type="EMBL" id="CAKXAJ010025192">
    <property type="protein sequence ID" value="CAH2236229.1"/>
    <property type="molecule type" value="Genomic_DNA"/>
</dbReference>
<organism evidence="1 2">
    <name type="scientific">Pararge aegeria aegeria</name>
    <dbReference type="NCBI Taxonomy" id="348720"/>
    <lineage>
        <taxon>Eukaryota</taxon>
        <taxon>Metazoa</taxon>
        <taxon>Ecdysozoa</taxon>
        <taxon>Arthropoda</taxon>
        <taxon>Hexapoda</taxon>
        <taxon>Insecta</taxon>
        <taxon>Pterygota</taxon>
        <taxon>Neoptera</taxon>
        <taxon>Endopterygota</taxon>
        <taxon>Lepidoptera</taxon>
        <taxon>Glossata</taxon>
        <taxon>Ditrysia</taxon>
        <taxon>Papilionoidea</taxon>
        <taxon>Nymphalidae</taxon>
        <taxon>Satyrinae</taxon>
        <taxon>Satyrini</taxon>
        <taxon>Parargina</taxon>
        <taxon>Pararge</taxon>
    </lineage>
</organism>
<sequence>MERAMLGIALRDQIRNEEIRRTTGVSDIAQRDAQLTWQCGGGAGHISRRMDGRWGHKVLEWQPRTGKNSWSTPNEVD</sequence>
<protein>
    <submittedName>
        <fullName evidence="1">Jg22040 protein</fullName>
    </submittedName>
</protein>
<dbReference type="AlphaFoldDB" id="A0A8S4RIA4"/>
<proteinExistence type="predicted"/>
<keyword evidence="2" id="KW-1185">Reference proteome</keyword>
<evidence type="ECO:0000313" key="2">
    <source>
        <dbReference type="Proteomes" id="UP000838756"/>
    </source>
</evidence>
<reference evidence="1" key="1">
    <citation type="submission" date="2022-03" db="EMBL/GenBank/DDBJ databases">
        <authorList>
            <person name="Lindestad O."/>
        </authorList>
    </citation>
    <scope>NUCLEOTIDE SEQUENCE</scope>
</reference>
<gene>
    <name evidence="1" type="primary">jg22040</name>
    <name evidence="1" type="ORF">PAEG_LOCUS13688</name>
</gene>
<comment type="caution">
    <text evidence="1">The sequence shown here is derived from an EMBL/GenBank/DDBJ whole genome shotgun (WGS) entry which is preliminary data.</text>
</comment>